<keyword evidence="2" id="KW-1185">Reference proteome</keyword>
<dbReference type="RefSeq" id="YP_009963609.1">
    <property type="nucleotide sequence ID" value="NC_051721.1"/>
</dbReference>
<evidence type="ECO:0000313" key="1">
    <source>
        <dbReference type="EMBL" id="AVO21614.1"/>
    </source>
</evidence>
<gene>
    <name evidence="1" type="primary">8</name>
    <name evidence="1" type="ORF">SEA_MOOMOO_8</name>
</gene>
<accession>A0A2P1JR35</accession>
<proteinExistence type="predicted"/>
<dbReference type="Proteomes" id="UP000241634">
    <property type="component" value="Segment"/>
</dbReference>
<protein>
    <submittedName>
        <fullName evidence="1">Head-to-tail stopper</fullName>
    </submittedName>
</protein>
<dbReference type="KEGG" id="vg:60335194"/>
<reference evidence="2" key="1">
    <citation type="submission" date="2018-02" db="EMBL/GenBank/DDBJ databases">
        <authorList>
            <person name="Cohen D.B."/>
            <person name="Kent A.D."/>
        </authorList>
    </citation>
    <scope>NUCLEOTIDE SEQUENCE [LARGE SCALE GENOMIC DNA]</scope>
</reference>
<sequence length="128" mass="13860">MSFGGQVVAFVTITKTGEPGWGGLKEPSRTAVRVPGCHFRPANAAETPDEQTNVATEWWKLTAPAVEAVIEATAGGEIVYDGTEHPEELDLDSDEGIAATFQIDGPIRPKYDLDRLHHVTVMCKRQVG</sequence>
<organism evidence="1 2">
    <name type="scientific">Mycobacterium phage MooMoo</name>
    <dbReference type="NCBI Taxonomy" id="2108127"/>
    <lineage>
        <taxon>Viruses</taxon>
        <taxon>Duplodnaviria</taxon>
        <taxon>Heunggongvirae</taxon>
        <taxon>Uroviricota</taxon>
        <taxon>Caudoviricetes</taxon>
        <taxon>Gracegardnervirinae</taxon>
        <taxon>Moomoovirus</taxon>
        <taxon>Moomoovirus moomoo</taxon>
    </lineage>
</organism>
<evidence type="ECO:0000313" key="2">
    <source>
        <dbReference type="Proteomes" id="UP000241634"/>
    </source>
</evidence>
<dbReference type="EMBL" id="MH001449">
    <property type="protein sequence ID" value="AVO21614.1"/>
    <property type="molecule type" value="Genomic_DNA"/>
</dbReference>
<dbReference type="GeneID" id="60335194"/>
<name>A0A2P1JR35_9CAUD</name>